<comment type="caution">
    <text evidence="2">The sequence shown here is derived from an EMBL/GenBank/DDBJ whole genome shotgun (WGS) entry which is preliminary data.</text>
</comment>
<reference evidence="2" key="1">
    <citation type="submission" date="2022-03" db="EMBL/GenBank/DDBJ databases">
        <title>Streptomyces 7R015 and 7R016 isolated from Barleria lupulina in Thailand.</title>
        <authorList>
            <person name="Kanchanasin P."/>
            <person name="Phongsopitanun W."/>
            <person name="Tanasupawat S."/>
        </authorList>
    </citation>
    <scope>NUCLEOTIDE SEQUENCE</scope>
    <source>
        <strain evidence="2">7R016</strain>
    </source>
</reference>
<keyword evidence="3" id="KW-1185">Reference proteome</keyword>
<evidence type="ECO:0000256" key="1">
    <source>
        <dbReference type="SAM" id="SignalP"/>
    </source>
</evidence>
<dbReference type="RefSeq" id="WP_242713326.1">
    <property type="nucleotide sequence ID" value="NZ_JALDAX010000025.1"/>
</dbReference>
<sequence length="162" mass="17095">MRRVLPVSVSVPVVAVAALAAVAVGTVPAGAAGGDPEADLAYHGVVSMSGGRVDLRFTPRNHGPSAVPDTTVRLRWSVPLVDGQALPEGCARSAAREVLCRVGALAADDRGRQIGLRVRLRGAPSEVLLETDTVWSGGAVDRNRSNDRQRVLVLDTGDRYYF</sequence>
<gene>
    <name evidence="2" type="ORF">MQN93_39745</name>
</gene>
<evidence type="ECO:0000313" key="2">
    <source>
        <dbReference type="EMBL" id="MCI3245849.1"/>
    </source>
</evidence>
<feature type="signal peptide" evidence="1">
    <location>
        <begin position="1"/>
        <end position="31"/>
    </location>
</feature>
<protein>
    <submittedName>
        <fullName evidence="2">Uncharacterized protein</fullName>
    </submittedName>
</protein>
<proteinExistence type="predicted"/>
<accession>A0ABS9XUV9</accession>
<dbReference type="EMBL" id="JALDAX010000025">
    <property type="protein sequence ID" value="MCI3245849.1"/>
    <property type="molecule type" value="Genomic_DNA"/>
</dbReference>
<dbReference type="Proteomes" id="UP001165270">
    <property type="component" value="Unassembled WGS sequence"/>
</dbReference>
<organism evidence="2 3">
    <name type="scientific">Streptomyces spinosisporus</name>
    <dbReference type="NCBI Taxonomy" id="2927582"/>
    <lineage>
        <taxon>Bacteria</taxon>
        <taxon>Bacillati</taxon>
        <taxon>Actinomycetota</taxon>
        <taxon>Actinomycetes</taxon>
        <taxon>Kitasatosporales</taxon>
        <taxon>Streptomycetaceae</taxon>
        <taxon>Streptomyces</taxon>
    </lineage>
</organism>
<feature type="chain" id="PRO_5045326040" evidence="1">
    <location>
        <begin position="32"/>
        <end position="162"/>
    </location>
</feature>
<keyword evidence="1" id="KW-0732">Signal</keyword>
<evidence type="ECO:0000313" key="3">
    <source>
        <dbReference type="Proteomes" id="UP001165270"/>
    </source>
</evidence>
<name>A0ABS9XUV9_9ACTN</name>